<dbReference type="HOGENOM" id="CLU_030068_1_1_1"/>
<keyword evidence="2" id="KW-0812">Transmembrane</keyword>
<feature type="transmembrane region" description="Helical" evidence="2">
    <location>
        <begin position="90"/>
        <end position="109"/>
    </location>
</feature>
<sequence>EMDRSLTARQKFAYGVGHVLNDLCASMWFSYLLVFFHKILQFSNSMAGNILLVGQVADGLATPFVGYESDKSYFTCKYGKRKSWHLVGKLHRRTICVTLTFPLLFMYCIGCNNNPEYAQFVYYAPLVVIFQFGWASTQINHLALIPDLTDNDGDKVMLNAIRYAFTVFSGIVVYAVAWGILGIQSNGSDELSPDDAPNFRNLVICVVGIGVLFSGIFHVGLKEGRLRRPSLVINGSSNHERTESYDHDHEDVSPQYRTVCTNTPALIWYDWFKKPIFYQMALLYMCTRLVVNLSQVYLTMFLTDSLHFHKTFIAIVPLVVYVSSFLSALLVRPISKLVRQEVMYLVGGLFVISVNVWAYLIPEKSMQIFGYAIGLGIGTSVVLVMSLSMTARLIGKETGTGAFVYGAMSLTDKLSNGVAVVIIQYLNPCKCNCPLCATYFRIIMSYVIGGIMVLAMATMISIMI</sequence>
<proteinExistence type="inferred from homology"/>
<feature type="transmembrane region" description="Helical" evidence="2">
    <location>
        <begin position="312"/>
        <end position="331"/>
    </location>
</feature>
<dbReference type="Proteomes" id="UP000007875">
    <property type="component" value="Unassembled WGS sequence"/>
</dbReference>
<dbReference type="InterPro" id="IPR036259">
    <property type="entry name" value="MFS_trans_sf"/>
</dbReference>
<reference evidence="3" key="3">
    <citation type="submission" date="2025-09" db="UniProtKB">
        <authorList>
            <consortium name="Ensembl"/>
        </authorList>
    </citation>
    <scope>IDENTIFICATION</scope>
</reference>
<dbReference type="InterPro" id="IPR039672">
    <property type="entry name" value="MFS_2"/>
</dbReference>
<feature type="transmembrane region" description="Helical" evidence="2">
    <location>
        <begin position="121"/>
        <end position="139"/>
    </location>
</feature>
<dbReference type="SUPFAM" id="SSF103473">
    <property type="entry name" value="MFS general substrate transporter"/>
    <property type="match status" value="1"/>
</dbReference>
<feature type="transmembrane region" description="Helical" evidence="2">
    <location>
        <begin position="368"/>
        <end position="390"/>
    </location>
</feature>
<keyword evidence="4" id="KW-1185">Reference proteome</keyword>
<keyword evidence="2" id="KW-1133">Transmembrane helix</keyword>
<feature type="transmembrane region" description="Helical" evidence="2">
    <location>
        <begin position="402"/>
        <end position="426"/>
    </location>
</feature>
<feature type="transmembrane region" description="Helical" evidence="2">
    <location>
        <begin position="281"/>
        <end position="300"/>
    </location>
</feature>
<evidence type="ECO:0000256" key="2">
    <source>
        <dbReference type="SAM" id="Phobius"/>
    </source>
</evidence>
<dbReference type="FunFam" id="1.20.1250.20:FF:000431">
    <property type="entry name" value="Predicted protein"/>
    <property type="match status" value="1"/>
</dbReference>
<dbReference type="GO" id="GO:0008643">
    <property type="term" value="P:carbohydrate transport"/>
    <property type="evidence" value="ECO:0007669"/>
    <property type="project" value="InterPro"/>
</dbReference>
<dbReference type="STRING" id="51511.ENSCSAVP00000018158"/>
<dbReference type="Pfam" id="PF13347">
    <property type="entry name" value="MFS_2"/>
    <property type="match status" value="1"/>
</dbReference>
<dbReference type="Ensembl" id="ENSCSAVT00000018355.1">
    <property type="protein sequence ID" value="ENSCSAVP00000018158.1"/>
    <property type="gene ID" value="ENSCSAVG00000010685.1"/>
</dbReference>
<dbReference type="GO" id="GO:0005886">
    <property type="term" value="C:plasma membrane"/>
    <property type="evidence" value="ECO:0007669"/>
    <property type="project" value="TreeGrafter"/>
</dbReference>
<dbReference type="GO" id="GO:0015293">
    <property type="term" value="F:symporter activity"/>
    <property type="evidence" value="ECO:0007669"/>
    <property type="project" value="InterPro"/>
</dbReference>
<dbReference type="CDD" id="cd17491">
    <property type="entry name" value="MFS_MFSD12"/>
    <property type="match status" value="1"/>
</dbReference>
<feature type="transmembrane region" description="Helical" evidence="2">
    <location>
        <begin position="438"/>
        <end position="462"/>
    </location>
</feature>
<feature type="transmembrane region" description="Helical" evidence="2">
    <location>
        <begin position="160"/>
        <end position="181"/>
    </location>
</feature>
<keyword evidence="2" id="KW-0472">Membrane</keyword>
<protein>
    <recommendedName>
        <fullName evidence="5">Major facilitator superfamily domain-containing protein 12</fullName>
    </recommendedName>
</protein>
<name>H2ZKP2_CIOSA</name>
<dbReference type="GO" id="GO:0048021">
    <property type="term" value="P:regulation of melanin biosynthetic process"/>
    <property type="evidence" value="ECO:0007669"/>
    <property type="project" value="TreeGrafter"/>
</dbReference>
<dbReference type="PANTHER" id="PTHR11328:SF28">
    <property type="entry name" value="MAJOR FACILITATOR SUPERFAMILY DOMAIN-CONTAINING PROTEIN 12"/>
    <property type="match status" value="1"/>
</dbReference>
<organism evidence="3 4">
    <name type="scientific">Ciona savignyi</name>
    <name type="common">Pacific transparent sea squirt</name>
    <dbReference type="NCBI Taxonomy" id="51511"/>
    <lineage>
        <taxon>Eukaryota</taxon>
        <taxon>Metazoa</taxon>
        <taxon>Chordata</taxon>
        <taxon>Tunicata</taxon>
        <taxon>Ascidiacea</taxon>
        <taxon>Phlebobranchia</taxon>
        <taxon>Cionidae</taxon>
        <taxon>Ciona</taxon>
    </lineage>
</organism>
<evidence type="ECO:0000313" key="4">
    <source>
        <dbReference type="Proteomes" id="UP000007875"/>
    </source>
</evidence>
<dbReference type="InParanoid" id="H2ZKP2"/>
<dbReference type="eggNOG" id="KOG4830">
    <property type="taxonomic scope" value="Eukaryota"/>
</dbReference>
<accession>H2ZKP2</accession>
<dbReference type="PANTHER" id="PTHR11328">
    <property type="entry name" value="MAJOR FACILITATOR SUPERFAMILY DOMAIN-CONTAINING PROTEIN"/>
    <property type="match status" value="1"/>
</dbReference>
<dbReference type="FunFam" id="1.20.1250.20:FF:000206">
    <property type="entry name" value="Major facilitator superfamily domain containing 12"/>
    <property type="match status" value="1"/>
</dbReference>
<feature type="transmembrane region" description="Helical" evidence="2">
    <location>
        <begin position="201"/>
        <end position="221"/>
    </location>
</feature>
<comment type="similarity">
    <text evidence="1">Belongs to the major facilitator superfamily.</text>
</comment>
<dbReference type="Gene3D" id="1.20.1250.20">
    <property type="entry name" value="MFS general substrate transporter like domains"/>
    <property type="match status" value="2"/>
</dbReference>
<dbReference type="AlphaFoldDB" id="H2ZKP2"/>
<reference evidence="3" key="2">
    <citation type="submission" date="2025-08" db="UniProtKB">
        <authorList>
            <consortium name="Ensembl"/>
        </authorList>
    </citation>
    <scope>IDENTIFICATION</scope>
</reference>
<reference evidence="4" key="1">
    <citation type="submission" date="2003-08" db="EMBL/GenBank/DDBJ databases">
        <authorList>
            <person name="Birren B."/>
            <person name="Nusbaum C."/>
            <person name="Abebe A."/>
            <person name="Abouelleil A."/>
            <person name="Adekoya E."/>
            <person name="Ait-zahra M."/>
            <person name="Allen N."/>
            <person name="Allen T."/>
            <person name="An P."/>
            <person name="Anderson M."/>
            <person name="Anderson S."/>
            <person name="Arachchi H."/>
            <person name="Armbruster J."/>
            <person name="Bachantsang P."/>
            <person name="Baldwin J."/>
            <person name="Barry A."/>
            <person name="Bayul T."/>
            <person name="Blitshsteyn B."/>
            <person name="Bloom T."/>
            <person name="Blye J."/>
            <person name="Boguslavskiy L."/>
            <person name="Borowsky M."/>
            <person name="Boukhgalter B."/>
            <person name="Brunache A."/>
            <person name="Butler J."/>
            <person name="Calixte N."/>
            <person name="Calvo S."/>
            <person name="Camarata J."/>
            <person name="Campo K."/>
            <person name="Chang J."/>
            <person name="Cheshatsang Y."/>
            <person name="Citroen M."/>
            <person name="Collymore A."/>
            <person name="Considine T."/>
            <person name="Cook A."/>
            <person name="Cooke P."/>
            <person name="Corum B."/>
            <person name="Cuomo C."/>
            <person name="David R."/>
            <person name="Dawoe T."/>
            <person name="Degray S."/>
            <person name="Dodge S."/>
            <person name="Dooley K."/>
            <person name="Dorje P."/>
            <person name="Dorjee K."/>
            <person name="Dorris L."/>
            <person name="Duffey N."/>
            <person name="Dupes A."/>
            <person name="Elkins T."/>
            <person name="Engels R."/>
            <person name="Erickson J."/>
            <person name="Farina A."/>
            <person name="Faro S."/>
            <person name="Ferreira P."/>
            <person name="Fischer H."/>
            <person name="Fitzgerald M."/>
            <person name="Foley K."/>
            <person name="Gage D."/>
            <person name="Galagan J."/>
            <person name="Gearin G."/>
            <person name="Gnerre S."/>
            <person name="Gnirke A."/>
            <person name="Goyette A."/>
            <person name="Graham J."/>
            <person name="Grandbois E."/>
            <person name="Gyaltsen K."/>
            <person name="Hafez N."/>
            <person name="Hagopian D."/>
            <person name="Hagos B."/>
            <person name="Hall J."/>
            <person name="Hatcher B."/>
            <person name="Heller A."/>
            <person name="Higgins H."/>
            <person name="Honan T."/>
            <person name="Horn A."/>
            <person name="Houde N."/>
            <person name="Hughes L."/>
            <person name="Hulme W."/>
            <person name="Husby E."/>
            <person name="Iliev I."/>
            <person name="Jaffe D."/>
            <person name="Jones C."/>
            <person name="Kamal M."/>
            <person name="Kamat A."/>
            <person name="Kamvysselis M."/>
            <person name="Karlsson E."/>
            <person name="Kells C."/>
            <person name="Kieu A."/>
            <person name="Kisner P."/>
            <person name="Kodira C."/>
            <person name="Kulbokas E."/>
            <person name="Labutti K."/>
            <person name="Lama D."/>
            <person name="Landers T."/>
            <person name="Leger J."/>
            <person name="Levine S."/>
            <person name="Lewis D."/>
            <person name="Lewis T."/>
            <person name="Lindblad-toh K."/>
            <person name="Liu X."/>
            <person name="Lokyitsang T."/>
            <person name="Lokyitsang Y."/>
            <person name="Lucien O."/>
            <person name="Lui A."/>
            <person name="Ma L.J."/>
            <person name="Mabbitt R."/>
            <person name="Macdonald J."/>
            <person name="Maclean C."/>
            <person name="Major J."/>
            <person name="Manning J."/>
            <person name="Marabella R."/>
            <person name="Maru K."/>
            <person name="Matthews C."/>
            <person name="Mauceli E."/>
            <person name="Mccarthy M."/>
            <person name="Mcdonough S."/>
            <person name="Mcghee T."/>
            <person name="Meldrim J."/>
            <person name="Meneus L."/>
            <person name="Mesirov J."/>
            <person name="Mihalev A."/>
            <person name="Mihova T."/>
            <person name="Mikkelsen T."/>
            <person name="Mlenga V."/>
            <person name="Moru K."/>
            <person name="Mozes J."/>
            <person name="Mulrain L."/>
            <person name="Munson G."/>
            <person name="Naylor J."/>
            <person name="Newes C."/>
            <person name="Nguyen C."/>
            <person name="Nguyen N."/>
            <person name="Nguyen T."/>
            <person name="Nicol R."/>
            <person name="Nielsen C."/>
            <person name="Nizzari M."/>
            <person name="Norbu C."/>
            <person name="Norbu N."/>
            <person name="O'donnell P."/>
            <person name="Okoawo O."/>
            <person name="O'leary S."/>
            <person name="Omotosho B."/>
            <person name="O'neill K."/>
            <person name="Osman S."/>
            <person name="Parker S."/>
            <person name="Perrin D."/>
            <person name="Phunkhang P."/>
            <person name="Piqani B."/>
            <person name="Purcell S."/>
            <person name="Rachupka T."/>
            <person name="Ramasamy U."/>
            <person name="Rameau R."/>
            <person name="Ray V."/>
            <person name="Raymond C."/>
            <person name="Retta R."/>
            <person name="Richardson S."/>
            <person name="Rise C."/>
            <person name="Rodriguez J."/>
            <person name="Rogers J."/>
            <person name="Rogov P."/>
            <person name="Rutman M."/>
            <person name="Schupbach R."/>
            <person name="Seaman C."/>
            <person name="Settipalli S."/>
            <person name="Sharpe T."/>
            <person name="Sheridan J."/>
            <person name="Sherpa N."/>
            <person name="Shi J."/>
            <person name="Smirnov S."/>
            <person name="Smith C."/>
            <person name="Sougnez C."/>
            <person name="Spencer B."/>
            <person name="Stalker J."/>
            <person name="Stange-thomann N."/>
            <person name="Stavropoulos S."/>
            <person name="Stetson K."/>
            <person name="Stone C."/>
            <person name="Stone S."/>
            <person name="Stubbs M."/>
            <person name="Talamas J."/>
            <person name="Tchuinga P."/>
            <person name="Tenzing P."/>
            <person name="Tesfaye S."/>
            <person name="Theodore J."/>
            <person name="Thoulutsang Y."/>
            <person name="Topham K."/>
            <person name="Towey S."/>
            <person name="Tsamla T."/>
            <person name="Tsomo N."/>
            <person name="Vallee D."/>
            <person name="Vassiliev H."/>
            <person name="Venkataraman V."/>
            <person name="Vinson J."/>
            <person name="Vo A."/>
            <person name="Wade C."/>
            <person name="Wang S."/>
            <person name="Wangchuk T."/>
            <person name="Wangdi T."/>
            <person name="Whittaker C."/>
            <person name="Wilkinson J."/>
            <person name="Wu Y."/>
            <person name="Wyman D."/>
            <person name="Yadav S."/>
            <person name="Yang S."/>
            <person name="Yang X."/>
            <person name="Yeager S."/>
            <person name="Yee E."/>
            <person name="Young G."/>
            <person name="Zainoun J."/>
            <person name="Zembeck L."/>
            <person name="Zimmer A."/>
            <person name="Zody M."/>
            <person name="Lander E."/>
        </authorList>
    </citation>
    <scope>NUCLEOTIDE SEQUENCE [LARGE SCALE GENOMIC DNA]</scope>
</reference>
<feature type="transmembrane region" description="Helical" evidence="2">
    <location>
        <begin position="12"/>
        <end position="36"/>
    </location>
</feature>
<feature type="transmembrane region" description="Helical" evidence="2">
    <location>
        <begin position="343"/>
        <end position="362"/>
    </location>
</feature>
<dbReference type="GO" id="GO:0043474">
    <property type="term" value="P:pigment metabolic process involved in pigmentation"/>
    <property type="evidence" value="ECO:0007669"/>
    <property type="project" value="TreeGrafter"/>
</dbReference>
<dbReference type="OMA" id="GLYTAWM"/>
<evidence type="ECO:0000256" key="1">
    <source>
        <dbReference type="ARBA" id="ARBA00008335"/>
    </source>
</evidence>
<dbReference type="GeneTree" id="ENSGT00390000005318"/>
<evidence type="ECO:0008006" key="5">
    <source>
        <dbReference type="Google" id="ProtNLM"/>
    </source>
</evidence>
<evidence type="ECO:0000313" key="3">
    <source>
        <dbReference type="Ensembl" id="ENSCSAVP00000018158.1"/>
    </source>
</evidence>